<dbReference type="PROSITE" id="PS50088">
    <property type="entry name" value="ANK_REPEAT"/>
    <property type="match status" value="3"/>
</dbReference>
<sequence length="249" mass="26157">MPLLLYEDSPLAAAVVGAIRSGDIMKLKQLLADHPGLASARIEESSAAQKRGTRSMSRTLLHVTADWPGHVPNGAAAVAALAEAGGDVNARFIGPHEETALHWAASSNDTDVLDALLDAGADINSPGAVIGGGTPLDDAVAFGQWQAARRLVQRGAQLKLWNAAALGLMDYVKACYKSNKPPGADETTQAFWLACHGGQLKAAQFLAERGADLNWIGYDALTPLDAASRSNAMELVEWLLKRGARPGST</sequence>
<dbReference type="Gene3D" id="1.25.40.20">
    <property type="entry name" value="Ankyrin repeat-containing domain"/>
    <property type="match status" value="2"/>
</dbReference>
<accession>A0ABW5PJK3</accession>
<dbReference type="RefSeq" id="WP_377606098.1">
    <property type="nucleotide sequence ID" value="NZ_JBHUME010000014.1"/>
</dbReference>
<reference evidence="5" key="1">
    <citation type="journal article" date="2019" name="Int. J. Syst. Evol. Microbiol.">
        <title>The Global Catalogue of Microorganisms (GCM) 10K type strain sequencing project: providing services to taxonomists for standard genome sequencing and annotation.</title>
        <authorList>
            <consortium name="The Broad Institute Genomics Platform"/>
            <consortium name="The Broad Institute Genome Sequencing Center for Infectious Disease"/>
            <person name="Wu L."/>
            <person name="Ma J."/>
        </authorList>
    </citation>
    <scope>NUCLEOTIDE SEQUENCE [LARGE SCALE GENOMIC DNA]</scope>
    <source>
        <strain evidence="5">KCTC 3950</strain>
    </source>
</reference>
<evidence type="ECO:0000256" key="3">
    <source>
        <dbReference type="PROSITE-ProRule" id="PRU00023"/>
    </source>
</evidence>
<gene>
    <name evidence="4" type="ORF">ACFSUF_20595</name>
</gene>
<dbReference type="InterPro" id="IPR036770">
    <property type="entry name" value="Ankyrin_rpt-contain_sf"/>
</dbReference>
<dbReference type="EMBL" id="JBHUME010000014">
    <property type="protein sequence ID" value="MFD2614818.1"/>
    <property type="molecule type" value="Genomic_DNA"/>
</dbReference>
<organism evidence="4 5">
    <name type="scientific">Paenibacillus gansuensis</name>
    <dbReference type="NCBI Taxonomy" id="306542"/>
    <lineage>
        <taxon>Bacteria</taxon>
        <taxon>Bacillati</taxon>
        <taxon>Bacillota</taxon>
        <taxon>Bacilli</taxon>
        <taxon>Bacillales</taxon>
        <taxon>Paenibacillaceae</taxon>
        <taxon>Paenibacillus</taxon>
    </lineage>
</organism>
<proteinExistence type="predicted"/>
<feature type="repeat" description="ANK" evidence="3">
    <location>
        <begin position="219"/>
        <end position="249"/>
    </location>
</feature>
<comment type="caution">
    <text evidence="4">The sequence shown here is derived from an EMBL/GenBank/DDBJ whole genome shotgun (WGS) entry which is preliminary data.</text>
</comment>
<dbReference type="PANTHER" id="PTHR24171">
    <property type="entry name" value="ANKYRIN REPEAT DOMAIN-CONTAINING PROTEIN 39-RELATED"/>
    <property type="match status" value="1"/>
</dbReference>
<protein>
    <submittedName>
        <fullName evidence="4">Ankyrin repeat domain-containing protein</fullName>
    </submittedName>
</protein>
<evidence type="ECO:0000256" key="2">
    <source>
        <dbReference type="ARBA" id="ARBA00023043"/>
    </source>
</evidence>
<dbReference type="Pfam" id="PF12796">
    <property type="entry name" value="Ank_2"/>
    <property type="match status" value="2"/>
</dbReference>
<keyword evidence="1" id="KW-0677">Repeat</keyword>
<dbReference type="PROSITE" id="PS50297">
    <property type="entry name" value="ANK_REP_REGION"/>
    <property type="match status" value="2"/>
</dbReference>
<dbReference type="Proteomes" id="UP001597541">
    <property type="component" value="Unassembled WGS sequence"/>
</dbReference>
<dbReference type="PANTHER" id="PTHR24171:SF8">
    <property type="entry name" value="BRCA1-ASSOCIATED RING DOMAIN PROTEIN 1"/>
    <property type="match status" value="1"/>
</dbReference>
<feature type="repeat" description="ANK" evidence="3">
    <location>
        <begin position="96"/>
        <end position="128"/>
    </location>
</feature>
<feature type="repeat" description="ANK" evidence="3">
    <location>
        <begin position="131"/>
        <end position="163"/>
    </location>
</feature>
<evidence type="ECO:0000313" key="5">
    <source>
        <dbReference type="Proteomes" id="UP001597541"/>
    </source>
</evidence>
<dbReference type="SUPFAM" id="SSF48403">
    <property type="entry name" value="Ankyrin repeat"/>
    <property type="match status" value="1"/>
</dbReference>
<evidence type="ECO:0000256" key="1">
    <source>
        <dbReference type="ARBA" id="ARBA00022737"/>
    </source>
</evidence>
<evidence type="ECO:0000313" key="4">
    <source>
        <dbReference type="EMBL" id="MFD2614818.1"/>
    </source>
</evidence>
<dbReference type="SMART" id="SM00248">
    <property type="entry name" value="ANK"/>
    <property type="match status" value="5"/>
</dbReference>
<name>A0ABW5PJK3_9BACL</name>
<dbReference type="InterPro" id="IPR002110">
    <property type="entry name" value="Ankyrin_rpt"/>
</dbReference>
<keyword evidence="5" id="KW-1185">Reference proteome</keyword>
<keyword evidence="2 3" id="KW-0040">ANK repeat</keyword>